<dbReference type="InterPro" id="IPR001834">
    <property type="entry name" value="CBR-like"/>
</dbReference>
<evidence type="ECO:0000259" key="10">
    <source>
        <dbReference type="PROSITE" id="PS51384"/>
    </source>
</evidence>
<feature type="binding site" evidence="7">
    <location>
        <position position="132"/>
    </location>
    <ligand>
        <name>FAD</name>
        <dbReference type="ChEBI" id="CHEBI:57692"/>
    </ligand>
</feature>
<sequence length="321" mass="36689">MSGTGENSGKHPVENTSLDFPEPPEKPLDSDCCGTGCVPCVFDIYDEEMVKWRLECDRIRSGKTITKDFPDGSFNQVLCTSEFRCFELQSIIRVTDDSCVYRFKIPGNKKLGIKIGQHLIMRGKFDGRSITRQYTPVSLIDCHGFFDVLIKVYLNGKMSNHIRTWQVGDMVEWRGPFGNFSYTPNQYRRVGMLAAGTGIAPILQVIQGIVTNEDDETFIQLVYTSRTYDDILMKDTLDELKAYWNFSVHYVLSQESEADQSKVKYGDHVSHGRIDQELVSREMPQPSLDVHVLICGTKSFDKDMIKYLKTAGYTSDMYYKF</sequence>
<dbReference type="PANTHER" id="PTHR19370:SF184">
    <property type="entry name" value="NADH-CYTOCHROME B5 REDUCTASE-LIKE"/>
    <property type="match status" value="1"/>
</dbReference>
<protein>
    <recommendedName>
        <fullName evidence="8">NADH-cytochrome b5 reductase</fullName>
        <ecNumber evidence="8">1.6.2.2</ecNumber>
    </recommendedName>
</protein>
<comment type="cofactor">
    <cofactor evidence="1 7 8">
        <name>FAD</name>
        <dbReference type="ChEBI" id="CHEBI:57692"/>
    </cofactor>
</comment>
<organism evidence="11 12">
    <name type="scientific">Stylophora pistillata</name>
    <name type="common">Smooth cauliflower coral</name>
    <dbReference type="NCBI Taxonomy" id="50429"/>
    <lineage>
        <taxon>Eukaryota</taxon>
        <taxon>Metazoa</taxon>
        <taxon>Cnidaria</taxon>
        <taxon>Anthozoa</taxon>
        <taxon>Hexacorallia</taxon>
        <taxon>Scleractinia</taxon>
        <taxon>Astrocoeniina</taxon>
        <taxon>Pocilloporidae</taxon>
        <taxon>Stylophora</taxon>
    </lineage>
</organism>
<dbReference type="EMBL" id="LSMT01000054">
    <property type="protein sequence ID" value="PFX30160.1"/>
    <property type="molecule type" value="Genomic_DNA"/>
</dbReference>
<evidence type="ECO:0000313" key="11">
    <source>
        <dbReference type="EMBL" id="PFX30160.1"/>
    </source>
</evidence>
<dbReference type="PRINTS" id="PR00406">
    <property type="entry name" value="CYTB5RDTASE"/>
</dbReference>
<dbReference type="InterPro" id="IPR001433">
    <property type="entry name" value="OxRdtase_FAD/NAD-bd"/>
</dbReference>
<evidence type="ECO:0000313" key="12">
    <source>
        <dbReference type="Proteomes" id="UP000225706"/>
    </source>
</evidence>
<dbReference type="Proteomes" id="UP000225706">
    <property type="component" value="Unassembled WGS sequence"/>
</dbReference>
<feature type="binding site" evidence="7">
    <location>
        <position position="134"/>
    </location>
    <ligand>
        <name>FAD</name>
        <dbReference type="ChEBI" id="CHEBI:57692"/>
    </ligand>
</feature>
<dbReference type="Gene3D" id="3.40.50.80">
    <property type="entry name" value="Nucleotide-binding domain of ferredoxin-NADP reductase (FNR) module"/>
    <property type="match status" value="1"/>
</dbReference>
<comment type="catalytic activity">
    <reaction evidence="8">
        <text>2 Fe(III)-[cytochrome b5] + NADH = 2 Fe(II)-[cytochrome b5] + NAD(+) + H(+)</text>
        <dbReference type="Rhea" id="RHEA:46680"/>
        <dbReference type="Rhea" id="RHEA-COMP:10438"/>
        <dbReference type="Rhea" id="RHEA-COMP:10439"/>
        <dbReference type="ChEBI" id="CHEBI:15378"/>
        <dbReference type="ChEBI" id="CHEBI:29033"/>
        <dbReference type="ChEBI" id="CHEBI:29034"/>
        <dbReference type="ChEBI" id="CHEBI:57540"/>
        <dbReference type="ChEBI" id="CHEBI:57945"/>
        <dbReference type="EC" id="1.6.2.2"/>
    </reaction>
</comment>
<dbReference type="InterPro" id="IPR001709">
    <property type="entry name" value="Flavoprot_Pyr_Nucl_cyt_Rdtase"/>
</dbReference>
<keyword evidence="3 7" id="KW-0285">Flavoprotein</keyword>
<dbReference type="Pfam" id="PF09791">
    <property type="entry name" value="Oxidored-like"/>
    <property type="match status" value="1"/>
</dbReference>
<dbReference type="SUPFAM" id="SSF52343">
    <property type="entry name" value="Ferredoxin reductase-like, C-terminal NADP-linked domain"/>
    <property type="match status" value="1"/>
</dbReference>
<accession>A0A2B4SMR0</accession>
<dbReference type="InterPro" id="IPR017927">
    <property type="entry name" value="FAD-bd_FR_type"/>
</dbReference>
<dbReference type="Gene3D" id="2.40.30.10">
    <property type="entry name" value="Translation factors"/>
    <property type="match status" value="1"/>
</dbReference>
<comment type="similarity">
    <text evidence="2 8">Belongs to the flavoprotein pyridine nucleotide cytochrome reductase family.</text>
</comment>
<dbReference type="STRING" id="50429.A0A2B4SMR0"/>
<proteinExistence type="inferred from homology"/>
<evidence type="ECO:0000256" key="7">
    <source>
        <dbReference type="PIRSR" id="PIRSR601834-1"/>
    </source>
</evidence>
<dbReference type="Pfam" id="PF00970">
    <property type="entry name" value="FAD_binding_6"/>
    <property type="match status" value="1"/>
</dbReference>
<evidence type="ECO:0000256" key="4">
    <source>
        <dbReference type="ARBA" id="ARBA00022827"/>
    </source>
</evidence>
<dbReference type="PANTHER" id="PTHR19370">
    <property type="entry name" value="NADH-CYTOCHROME B5 REDUCTASE"/>
    <property type="match status" value="1"/>
</dbReference>
<dbReference type="InterPro" id="IPR019180">
    <property type="entry name" value="Oxidoreductase-like_N"/>
</dbReference>
<dbReference type="InterPro" id="IPR017938">
    <property type="entry name" value="Riboflavin_synthase-like_b-brl"/>
</dbReference>
<dbReference type="InterPro" id="IPR008333">
    <property type="entry name" value="Cbr1-like_FAD-bd_dom"/>
</dbReference>
<dbReference type="SUPFAM" id="SSF63380">
    <property type="entry name" value="Riboflavin synthase domain-like"/>
    <property type="match status" value="1"/>
</dbReference>
<evidence type="ECO:0000256" key="5">
    <source>
        <dbReference type="ARBA" id="ARBA00023002"/>
    </source>
</evidence>
<evidence type="ECO:0000256" key="6">
    <source>
        <dbReference type="ARBA" id="ARBA00023027"/>
    </source>
</evidence>
<gene>
    <name evidence="11" type="primary">Cyb5rl</name>
    <name evidence="11" type="ORF">AWC38_SpisGene5054</name>
</gene>
<dbReference type="OrthoDB" id="432685at2759"/>
<feature type="binding site" evidence="7">
    <location>
        <position position="151"/>
    </location>
    <ligand>
        <name>FAD</name>
        <dbReference type="ChEBI" id="CHEBI:57692"/>
    </ligand>
</feature>
<dbReference type="Pfam" id="PF00175">
    <property type="entry name" value="NAD_binding_1"/>
    <property type="match status" value="1"/>
</dbReference>
<keyword evidence="4 7" id="KW-0274">FAD</keyword>
<feature type="binding site" evidence="7">
    <location>
        <position position="159"/>
    </location>
    <ligand>
        <name>FAD</name>
        <dbReference type="ChEBI" id="CHEBI:57692"/>
    </ligand>
</feature>
<comment type="caution">
    <text evidence="11">The sequence shown here is derived from an EMBL/GenBank/DDBJ whole genome shotgun (WGS) entry which is preliminary data.</text>
</comment>
<keyword evidence="5 8" id="KW-0560">Oxidoreductase</keyword>
<evidence type="ECO:0000256" key="1">
    <source>
        <dbReference type="ARBA" id="ARBA00001974"/>
    </source>
</evidence>
<evidence type="ECO:0000256" key="9">
    <source>
        <dbReference type="SAM" id="MobiDB-lite"/>
    </source>
</evidence>
<evidence type="ECO:0000256" key="2">
    <source>
        <dbReference type="ARBA" id="ARBA00006105"/>
    </source>
</evidence>
<dbReference type="PROSITE" id="PS51384">
    <property type="entry name" value="FAD_FR"/>
    <property type="match status" value="1"/>
</dbReference>
<dbReference type="PRINTS" id="PR00371">
    <property type="entry name" value="FPNCR"/>
</dbReference>
<dbReference type="EC" id="1.6.2.2" evidence="8"/>
<feature type="region of interest" description="Disordered" evidence="9">
    <location>
        <begin position="1"/>
        <end position="23"/>
    </location>
</feature>
<dbReference type="GO" id="GO:0090524">
    <property type="term" value="F:cytochrome-b5 reductase activity, acting on NADH"/>
    <property type="evidence" value="ECO:0007669"/>
    <property type="project" value="UniProtKB-EC"/>
</dbReference>
<feature type="binding site" evidence="7">
    <location>
        <position position="157"/>
    </location>
    <ligand>
        <name>FAD</name>
        <dbReference type="ChEBI" id="CHEBI:57692"/>
    </ligand>
</feature>
<dbReference type="CDD" id="cd06183">
    <property type="entry name" value="cyt_b5_reduct_like"/>
    <property type="match status" value="1"/>
</dbReference>
<name>A0A2B4SMR0_STYPI</name>
<dbReference type="AlphaFoldDB" id="A0A2B4SMR0"/>
<reference evidence="12" key="1">
    <citation type="journal article" date="2017" name="bioRxiv">
        <title>Comparative analysis of the genomes of Stylophora pistillata and Acropora digitifera provides evidence for extensive differences between species of corals.</title>
        <authorList>
            <person name="Voolstra C.R."/>
            <person name="Li Y."/>
            <person name="Liew Y.J."/>
            <person name="Baumgarten S."/>
            <person name="Zoccola D."/>
            <person name="Flot J.-F."/>
            <person name="Tambutte S."/>
            <person name="Allemand D."/>
            <person name="Aranda M."/>
        </authorList>
    </citation>
    <scope>NUCLEOTIDE SEQUENCE [LARGE SCALE GENOMIC DNA]</scope>
</reference>
<keyword evidence="6 8" id="KW-0520">NAD</keyword>
<evidence type="ECO:0000256" key="3">
    <source>
        <dbReference type="ARBA" id="ARBA00022630"/>
    </source>
</evidence>
<evidence type="ECO:0000256" key="8">
    <source>
        <dbReference type="RuleBase" id="RU361226"/>
    </source>
</evidence>
<feature type="binding site" evidence="7">
    <location>
        <position position="158"/>
    </location>
    <ligand>
        <name>FAD</name>
        <dbReference type="ChEBI" id="CHEBI:57692"/>
    </ligand>
</feature>
<keyword evidence="12" id="KW-1185">Reference proteome</keyword>
<dbReference type="InterPro" id="IPR039261">
    <property type="entry name" value="FNR_nucleotide-bd"/>
</dbReference>
<feature type="domain" description="FAD-binding FR-type" evidence="10">
    <location>
        <begin position="81"/>
        <end position="183"/>
    </location>
</feature>
<feature type="binding site" evidence="7">
    <location>
        <position position="149"/>
    </location>
    <ligand>
        <name>FAD</name>
        <dbReference type="ChEBI" id="CHEBI:57692"/>
    </ligand>
</feature>